<dbReference type="Proteomes" id="UP000315295">
    <property type="component" value="Unassembled WGS sequence"/>
</dbReference>
<dbReference type="EMBL" id="VIEB01000134">
    <property type="protein sequence ID" value="TQE04800.1"/>
    <property type="molecule type" value="Genomic_DNA"/>
</dbReference>
<organism evidence="2 3">
    <name type="scientific">Malus baccata</name>
    <name type="common">Siberian crab apple</name>
    <name type="synonym">Pyrus baccata</name>
    <dbReference type="NCBI Taxonomy" id="106549"/>
    <lineage>
        <taxon>Eukaryota</taxon>
        <taxon>Viridiplantae</taxon>
        <taxon>Streptophyta</taxon>
        <taxon>Embryophyta</taxon>
        <taxon>Tracheophyta</taxon>
        <taxon>Spermatophyta</taxon>
        <taxon>Magnoliopsida</taxon>
        <taxon>eudicotyledons</taxon>
        <taxon>Gunneridae</taxon>
        <taxon>Pentapetalae</taxon>
        <taxon>rosids</taxon>
        <taxon>fabids</taxon>
        <taxon>Rosales</taxon>
        <taxon>Rosaceae</taxon>
        <taxon>Amygdaloideae</taxon>
        <taxon>Maleae</taxon>
        <taxon>Malus</taxon>
    </lineage>
</organism>
<feature type="compositionally biased region" description="Basic residues" evidence="1">
    <location>
        <begin position="8"/>
        <end position="17"/>
    </location>
</feature>
<sequence length="91" mass="10941">MEEERGRKAAQSKRKRREKDQSEEEEEMRGRERRVRQRIMDPSPKPCDLIWLKTMEPLVPQAKFHQINPSHHLKTIPRPPLIHFYLLIGGF</sequence>
<keyword evidence="3" id="KW-1185">Reference proteome</keyword>
<comment type="caution">
    <text evidence="2">The sequence shown here is derived from an EMBL/GenBank/DDBJ whole genome shotgun (WGS) entry which is preliminary data.</text>
</comment>
<accession>A0A540N2P9</accession>
<evidence type="ECO:0000313" key="2">
    <source>
        <dbReference type="EMBL" id="TQE04800.1"/>
    </source>
</evidence>
<protein>
    <submittedName>
        <fullName evidence="2">Uncharacterized protein</fullName>
    </submittedName>
</protein>
<evidence type="ECO:0000256" key="1">
    <source>
        <dbReference type="SAM" id="MobiDB-lite"/>
    </source>
</evidence>
<proteinExistence type="predicted"/>
<name>A0A540N2P9_MALBA</name>
<feature type="region of interest" description="Disordered" evidence="1">
    <location>
        <begin position="1"/>
        <end position="41"/>
    </location>
</feature>
<evidence type="ECO:0000313" key="3">
    <source>
        <dbReference type="Proteomes" id="UP000315295"/>
    </source>
</evidence>
<reference evidence="2 3" key="1">
    <citation type="journal article" date="2019" name="G3 (Bethesda)">
        <title>Sequencing of a Wild Apple (Malus baccata) Genome Unravels the Differences Between Cultivated and Wild Apple Species Regarding Disease Resistance and Cold Tolerance.</title>
        <authorList>
            <person name="Chen X."/>
        </authorList>
    </citation>
    <scope>NUCLEOTIDE SEQUENCE [LARGE SCALE GENOMIC DNA]</scope>
    <source>
        <strain evidence="3">cv. Shandingzi</strain>
        <tissue evidence="2">Leaves</tissue>
    </source>
</reference>
<dbReference type="AlphaFoldDB" id="A0A540N2P9"/>
<gene>
    <name evidence="2" type="ORF">C1H46_009653</name>
</gene>